<evidence type="ECO:0000256" key="7">
    <source>
        <dbReference type="ARBA" id="ARBA00022989"/>
    </source>
</evidence>
<evidence type="ECO:0000256" key="3">
    <source>
        <dbReference type="ARBA" id="ARBA00022448"/>
    </source>
</evidence>
<feature type="transmembrane region" description="Helical" evidence="9">
    <location>
        <begin position="334"/>
        <end position="356"/>
    </location>
</feature>
<feature type="transmembrane region" description="Helical" evidence="9">
    <location>
        <begin position="53"/>
        <end position="73"/>
    </location>
</feature>
<keyword evidence="5 9" id="KW-0812">Transmembrane</keyword>
<evidence type="ECO:0000256" key="2">
    <source>
        <dbReference type="ARBA" id="ARBA00009916"/>
    </source>
</evidence>
<feature type="transmembrane region" description="Helical" evidence="9">
    <location>
        <begin position="189"/>
        <end position="212"/>
    </location>
</feature>
<dbReference type="GO" id="GO:0035435">
    <property type="term" value="P:phosphate ion transmembrane transport"/>
    <property type="evidence" value="ECO:0007669"/>
    <property type="project" value="TreeGrafter"/>
</dbReference>
<keyword evidence="8 9" id="KW-0472">Membrane</keyword>
<reference evidence="11 12" key="2">
    <citation type="journal article" date="2021" name="J. Hered.">
        <title>Feather Gene Expression Elucidates the Developmental Basis of Plumage Iridescence in African Starlings.</title>
        <authorList>
            <person name="Rubenstein D.R."/>
            <person name="Corvelo A."/>
            <person name="MacManes M.D."/>
            <person name="Maia R."/>
            <person name="Narzisi G."/>
            <person name="Rousaki A."/>
            <person name="Vandenabeele P."/>
            <person name="Shawkey M.D."/>
            <person name="Solomon J."/>
        </authorList>
    </citation>
    <scope>NUCLEOTIDE SEQUENCE [LARGE SCALE GENOMIC DNA]</scope>
    <source>
        <strain evidence="11">SS15</strain>
    </source>
</reference>
<feature type="transmembrane region" description="Helical" evidence="9">
    <location>
        <begin position="726"/>
        <end position="752"/>
    </location>
</feature>
<evidence type="ECO:0000256" key="4">
    <source>
        <dbReference type="ARBA" id="ARBA00022592"/>
    </source>
</evidence>
<dbReference type="AlphaFoldDB" id="A0A835NFT3"/>
<dbReference type="PANTHER" id="PTHR11101">
    <property type="entry name" value="PHOSPHATE TRANSPORTER"/>
    <property type="match status" value="1"/>
</dbReference>
<dbReference type="GO" id="GO:0005315">
    <property type="term" value="F:phosphate transmembrane transporter activity"/>
    <property type="evidence" value="ECO:0007669"/>
    <property type="project" value="InterPro"/>
</dbReference>
<reference evidence="11" key="3">
    <citation type="submission" date="2022-01" db="EMBL/GenBank/DDBJ databases">
        <authorList>
            <person name="Rubenstein D.R."/>
        </authorList>
    </citation>
    <scope>NUCLEOTIDE SEQUENCE</scope>
    <source>
        <strain evidence="11">SS15</strain>
        <tissue evidence="11">Liver</tissue>
    </source>
</reference>
<evidence type="ECO:0000256" key="9">
    <source>
        <dbReference type="RuleBase" id="RU363058"/>
    </source>
</evidence>
<keyword evidence="12" id="KW-1185">Reference proteome</keyword>
<feature type="transmembrane region" description="Helical" evidence="9">
    <location>
        <begin position="12"/>
        <end position="33"/>
    </location>
</feature>
<dbReference type="Pfam" id="PF01384">
    <property type="entry name" value="PHO4"/>
    <property type="match status" value="1"/>
</dbReference>
<gene>
    <name evidence="11" type="ORF">IHE44_0010564</name>
    <name evidence="10" type="ORF">IHE44_009301</name>
</gene>
<protein>
    <recommendedName>
        <fullName evidence="9">Phosphate transporter</fullName>
    </recommendedName>
</protein>
<comment type="subcellular location">
    <subcellularLocation>
        <location evidence="1 9">Membrane</location>
        <topology evidence="1 9">Multi-pass membrane protein</topology>
    </subcellularLocation>
</comment>
<keyword evidence="4 9" id="KW-0592">Phosphate transport</keyword>
<evidence type="ECO:0000256" key="6">
    <source>
        <dbReference type="ARBA" id="ARBA00022847"/>
    </source>
</evidence>
<proteinExistence type="inferred from homology"/>
<dbReference type="InterPro" id="IPR001204">
    <property type="entry name" value="Phos_transporter"/>
</dbReference>
<evidence type="ECO:0000256" key="1">
    <source>
        <dbReference type="ARBA" id="ARBA00004141"/>
    </source>
</evidence>
<reference evidence="10" key="1">
    <citation type="submission" date="2020-10" db="EMBL/GenBank/DDBJ databases">
        <title>Feather gene expression reveals the developmental basis of iridescence in African starlings.</title>
        <authorList>
            <person name="Rubenstein D.R."/>
        </authorList>
    </citation>
    <scope>NUCLEOTIDE SEQUENCE</scope>
    <source>
        <strain evidence="10">SS15</strain>
        <tissue evidence="10">Liver</tissue>
    </source>
</reference>
<sequence length="759" mass="82136">MEPTPTVPTVPMADFLWMLILGFIIAFVLAFSVGANDVANSFGTAVGSGVVTLRQACILASIFETVGSVLLGAKVSETIRKGLIDVEMYSSKQKLLMAGSISAMSGSAVWQLMASFLKLPISGTHCIVGATIGFSLVAQGQDGVKWSELLKIGKSSWEDHPSSGPHVSSDFLFQQKDADCASHFVVLSWFISPLLSGIMSAILFFLVQRFILCKEMLRSYRWQPLKQLSVTTVTVTLCNQPPKMGLALSCSILVLNSPVALCCLAFRKAWCACPDAKSQLLGKQWGLNTPAAEADPVPNGLRALPVFYACTVGINLFSIMYTGAPLLGFDKLPLWGILLISAGSAVVCALVVWFFVCPRMKKKIDREIKSSPSESPLMEKNVCSKEEQEEAKIPLGDAKDPAADAGSAIPIRAVVEERMVSFNLGELEEAPEQERLPSLDLKETSIDSGAVQLPNGNLVHLSQAVGHQLGSGGQYQYHTVHKDSGLYKELLHKLHLAKMGDCMGDSGDKPLRRNNSYTSYTMAICGMPLDSLRARDSEDGEKLSWSVVDTKKRVRMDSYTSYCNAVADAHPAADVDLNTAQAELGASDCKGSSRSLEEWHEQDKPEVSLLFQFLQILTACFGSFAHGGNDTDDVATKVATPIWLLLYGGAGICIGLWVWGRRVIQTMGKDLTPITPSSGFSIELASALTVVIASNVGLPISTTHCKVGSVVSVGWLRSRKAVDWRLFRNIFMAWFVTVPISGLISAAIMAVFRFGVLEV</sequence>
<keyword evidence="6" id="KW-0769">Symport</keyword>
<evidence type="ECO:0000313" key="10">
    <source>
        <dbReference type="EMBL" id="KAG0113945.1"/>
    </source>
</evidence>
<dbReference type="EMBL" id="JADDUC020000032">
    <property type="protein sequence ID" value="KAI1230170.1"/>
    <property type="molecule type" value="Genomic_DNA"/>
</dbReference>
<dbReference type="GO" id="GO:0015293">
    <property type="term" value="F:symporter activity"/>
    <property type="evidence" value="ECO:0007669"/>
    <property type="project" value="UniProtKB-KW"/>
</dbReference>
<feature type="transmembrane region" description="Helical" evidence="9">
    <location>
        <begin position="638"/>
        <end position="659"/>
    </location>
</feature>
<evidence type="ECO:0000256" key="5">
    <source>
        <dbReference type="ARBA" id="ARBA00022692"/>
    </source>
</evidence>
<name>A0A835NFT3_9PASS</name>
<dbReference type="EMBL" id="JADDUC010000365">
    <property type="protein sequence ID" value="KAG0113945.1"/>
    <property type="molecule type" value="Genomic_DNA"/>
</dbReference>
<keyword evidence="3 9" id="KW-0813">Transport</keyword>
<dbReference type="Proteomes" id="UP000618051">
    <property type="component" value="Unassembled WGS sequence"/>
</dbReference>
<organism evidence="10">
    <name type="scientific">Lamprotornis superbus</name>
    <dbReference type="NCBI Taxonomy" id="245042"/>
    <lineage>
        <taxon>Eukaryota</taxon>
        <taxon>Metazoa</taxon>
        <taxon>Chordata</taxon>
        <taxon>Craniata</taxon>
        <taxon>Vertebrata</taxon>
        <taxon>Euteleostomi</taxon>
        <taxon>Archelosauria</taxon>
        <taxon>Archosauria</taxon>
        <taxon>Dinosauria</taxon>
        <taxon>Saurischia</taxon>
        <taxon>Theropoda</taxon>
        <taxon>Coelurosauria</taxon>
        <taxon>Aves</taxon>
        <taxon>Neognathae</taxon>
        <taxon>Neoaves</taxon>
        <taxon>Telluraves</taxon>
        <taxon>Australaves</taxon>
        <taxon>Passeriformes</taxon>
        <taxon>Sturnidae</taxon>
        <taxon>Lamprotornis</taxon>
    </lineage>
</organism>
<evidence type="ECO:0000313" key="12">
    <source>
        <dbReference type="Proteomes" id="UP000618051"/>
    </source>
</evidence>
<comment type="caution">
    <text evidence="10">The sequence shown here is derived from an EMBL/GenBank/DDBJ whole genome shotgun (WGS) entry which is preliminary data.</text>
</comment>
<dbReference type="GO" id="GO:0016020">
    <property type="term" value="C:membrane"/>
    <property type="evidence" value="ECO:0007669"/>
    <property type="project" value="UniProtKB-SubCell"/>
</dbReference>
<keyword evidence="7 9" id="KW-1133">Transmembrane helix</keyword>
<evidence type="ECO:0000256" key="8">
    <source>
        <dbReference type="ARBA" id="ARBA00023136"/>
    </source>
</evidence>
<accession>A0A835NFT3</accession>
<feature type="transmembrane region" description="Helical" evidence="9">
    <location>
        <begin position="306"/>
        <end position="328"/>
    </location>
</feature>
<comment type="similarity">
    <text evidence="2 9">Belongs to the inorganic phosphate transporter (PiT) (TC 2.A.20) family.</text>
</comment>
<dbReference type="PANTHER" id="PTHR11101:SF46">
    <property type="entry name" value="SODIUM-DEPENDENT PHOSPHATE TRANSPORTER 1"/>
    <property type="match status" value="1"/>
</dbReference>
<feature type="transmembrane region" description="Helical" evidence="9">
    <location>
        <begin position="607"/>
        <end position="626"/>
    </location>
</feature>
<dbReference type="OrthoDB" id="260807at2759"/>
<evidence type="ECO:0000313" key="11">
    <source>
        <dbReference type="EMBL" id="KAI1230170.1"/>
    </source>
</evidence>
<comment type="function">
    <text evidence="9">Sodium-phosphate symporter.</text>
</comment>